<organism evidence="10 11">
    <name type="scientific">Coleophoma cylindrospora</name>
    <dbReference type="NCBI Taxonomy" id="1849047"/>
    <lineage>
        <taxon>Eukaryota</taxon>
        <taxon>Fungi</taxon>
        <taxon>Dikarya</taxon>
        <taxon>Ascomycota</taxon>
        <taxon>Pezizomycotina</taxon>
        <taxon>Leotiomycetes</taxon>
        <taxon>Helotiales</taxon>
        <taxon>Dermateaceae</taxon>
        <taxon>Coleophoma</taxon>
    </lineage>
</organism>
<dbReference type="FunFam" id="1.20.1160.11:FF:000002">
    <property type="entry name" value="Paired amphipathic helix protein SIN3"/>
    <property type="match status" value="1"/>
</dbReference>
<feature type="compositionally biased region" description="Polar residues" evidence="8">
    <location>
        <begin position="124"/>
        <end position="137"/>
    </location>
</feature>
<feature type="compositionally biased region" description="Basic and acidic residues" evidence="8">
    <location>
        <begin position="24"/>
        <end position="56"/>
    </location>
</feature>
<dbReference type="PANTHER" id="PTHR12346">
    <property type="entry name" value="SIN3B-RELATED"/>
    <property type="match status" value="1"/>
</dbReference>
<evidence type="ECO:0000256" key="5">
    <source>
        <dbReference type="ARBA" id="ARBA00023163"/>
    </source>
</evidence>
<evidence type="ECO:0000256" key="6">
    <source>
        <dbReference type="ARBA" id="ARBA00023242"/>
    </source>
</evidence>
<dbReference type="PANTHER" id="PTHR12346:SF0">
    <property type="entry name" value="SIN3A, ISOFORM G"/>
    <property type="match status" value="1"/>
</dbReference>
<evidence type="ECO:0000256" key="4">
    <source>
        <dbReference type="ARBA" id="ARBA00023015"/>
    </source>
</evidence>
<accession>A0A3D8RGK9</accession>
<dbReference type="Pfam" id="PF16879">
    <property type="entry name" value="Sin3a_C"/>
    <property type="match status" value="1"/>
</dbReference>
<keyword evidence="3" id="KW-0677">Repeat</keyword>
<feature type="compositionally biased region" description="Basic and acidic residues" evidence="8">
    <location>
        <begin position="1109"/>
        <end position="1118"/>
    </location>
</feature>
<keyword evidence="2" id="KW-0678">Repressor</keyword>
<dbReference type="InterPro" id="IPR031693">
    <property type="entry name" value="Sin3_C"/>
</dbReference>
<feature type="region of interest" description="Disordered" evidence="8">
    <location>
        <begin position="299"/>
        <end position="414"/>
    </location>
</feature>
<keyword evidence="6 7" id="KW-0539">Nucleus</keyword>
<comment type="subcellular location">
    <subcellularLocation>
        <location evidence="1 7">Nucleus</location>
    </subcellularLocation>
</comment>
<feature type="region of interest" description="Disordered" evidence="8">
    <location>
        <begin position="525"/>
        <end position="553"/>
    </location>
</feature>
<proteinExistence type="predicted"/>
<keyword evidence="11" id="KW-1185">Reference proteome</keyword>
<dbReference type="FunFam" id="1.20.1160.11:FF:000001">
    <property type="entry name" value="Paired amphipathic helix protein Sin3"/>
    <property type="match status" value="1"/>
</dbReference>
<dbReference type="EMBL" id="PDLM01000007">
    <property type="protein sequence ID" value="RDW73096.1"/>
    <property type="molecule type" value="Genomic_DNA"/>
</dbReference>
<evidence type="ECO:0000256" key="3">
    <source>
        <dbReference type="ARBA" id="ARBA00022737"/>
    </source>
</evidence>
<evidence type="ECO:0000256" key="8">
    <source>
        <dbReference type="SAM" id="MobiDB-lite"/>
    </source>
</evidence>
<dbReference type="InterPro" id="IPR039774">
    <property type="entry name" value="Sin3-like"/>
</dbReference>
<keyword evidence="5" id="KW-0804">Transcription</keyword>
<dbReference type="OrthoDB" id="10265969at2759"/>
<dbReference type="GO" id="GO:0003714">
    <property type="term" value="F:transcription corepressor activity"/>
    <property type="evidence" value="ECO:0007669"/>
    <property type="project" value="InterPro"/>
</dbReference>
<dbReference type="Pfam" id="PF08295">
    <property type="entry name" value="Sin3_corepress"/>
    <property type="match status" value="1"/>
</dbReference>
<evidence type="ECO:0000256" key="1">
    <source>
        <dbReference type="ARBA" id="ARBA00004123"/>
    </source>
</evidence>
<evidence type="ECO:0000259" key="9">
    <source>
        <dbReference type="SMART" id="SM00761"/>
    </source>
</evidence>
<sequence>MNPNHTGPGSSYEPEYEEQQMRMAELHRRQQDAAREYNERQERDRQDRERQHREQQHQPTPPHQNNTGSIPIHQPVASRLPGAIHSPGGLLANHGGAPPPGPLGAPSGPGNAFGGPLHSDRPAQHNQPGTAGQQQPHQMFGPNIMNHNAPSNAGLGVPGATAPGFGGSLQQDAARLQQMPFGGPMTPAHQVPGGPAMGQGGQQPILNDALSYLDQVKVQFADQPEVYNKFLDIMKDFKSQAIDTPGVINRVSDLFAGHPNLIQGFNTFLPPGYRIECGTGTDPNTIRVTTPMGTTVQSIPGRALPEASLGQGGVNGYYGTQRPTNWQQAPHHSIESPEAVFSPQNQNVGPAYNQSQTQHSSFEAQQAAAAHQQQQRGVSQLTNAAAAVGQPPRNAQTPTPGAQAGANGQPMEKRGPVEFNHAISYVNKIKNRFQAQPEIYKQFLEILQTYQRESKPIQDVYAQVTTLFNTAPDLLEDFKQFLPESAAAAKQAQAQKAAEEAALAASQTPQAVRGETKMPPVGNFTVAGAKENKKRPRNNTAAAPGTQVGMMGESSARPAIGPGAVNKRTKLNHTRPLAPDAPAVSPTLTPVVPEPMPPSSTSAATQEELAFFDRVKKYIANKSTMNEFLKLCNLFSQDLIDRNVLVHKVSNFIGGNPDLMNWFKVFVNYDGREEVIDNRPKPPSGRISLSNCRGLGPSYRLLPRLSLALFSFAFHNKSIFEISFVKITFKAHNPPKLPSSSTTYIIFIMPPKRSQYDRSGGSEFEFEEADCQHMAKYNPSKDFQNYSYIPHGPCIKRKIDADKLVQFHVAKRHKTSITKAADRHISYKQYAWNSINNLYQERIKPCSGRDGMCQSVLNDEWASHPTWASEDSGFVSHRKNIFEESLHRIEEERHDYDFNIEANAKVIQLLEPIGQTILAMDPMEREQFRMPLGLGGQSQAIYKRVLKKVYGDRGIEVAEDLFKDPCAVLPIVLARLKQKDEEWRFTQREWEKVWHAQTQAMYLKSLDHMGIHVKQADKKNFAAKHLVDAIKTKSEEQRRTRGTKGRTPKYQFVYEFSDQEVITDVLRFMVLYATVAPQHNNSEKRRIIGFFEKFVQSFFDIPSNIIDERTQDIDRGTPDDEDDSVPELSNGRGRRPFQSKKNDLRRGVLDRPRNGARGRSQQDDSAAGSRESTPDAGSAGDDNMAEAGDEQALNEVTNERWVSVPEAANSTGLEPLEHDLKADEPFKRDFYNLYCNQTIYVFFSVFQTIYRRLAELKNAEEDVREEVRRSKLKKAAKEIGLIDDRNDYFGDDTGESYYIRALSLIEDFINGDVEEPRYQDFLRHYYLKKGWQLYTIVDLLKSLCRLGSTCSSLDNKEKTPDLIAQFYANRETKETSYNTEINLRKQAEKYIKDGELFLIRWSHARKDVTLAWVHKDETTFDVDEMERNMAWQYYTSSYTRIEPTEGVPRQHLRKSVLTRNLPSGDTDSEDGFNQRKPLLWGEDLTLQICVNTFKIIYKQGGTEWFMYADTLYHTENGKGYEANHQKATERRNEKFREKFVMNNAWMKDMSQGQVEKIKDDFATLLRGEEAPPEATEATPMELEQ</sequence>
<keyword evidence="4" id="KW-0805">Transcription regulation</keyword>
<evidence type="ECO:0000256" key="2">
    <source>
        <dbReference type="ARBA" id="ARBA00022491"/>
    </source>
</evidence>
<feature type="region of interest" description="Disordered" evidence="8">
    <location>
        <begin position="1449"/>
        <end position="1472"/>
    </location>
</feature>
<feature type="compositionally biased region" description="Low complexity" evidence="8">
    <location>
        <begin position="87"/>
        <end position="96"/>
    </location>
</feature>
<dbReference type="InterPro" id="IPR003822">
    <property type="entry name" value="PAH"/>
</dbReference>
<evidence type="ECO:0000313" key="10">
    <source>
        <dbReference type="EMBL" id="RDW73096.1"/>
    </source>
</evidence>
<dbReference type="SUPFAM" id="SSF47762">
    <property type="entry name" value="PAH2 domain"/>
    <property type="match status" value="3"/>
</dbReference>
<feature type="domain" description="Histone deacetylase interacting" evidence="9">
    <location>
        <begin position="834"/>
        <end position="927"/>
    </location>
</feature>
<feature type="compositionally biased region" description="Low complexity" evidence="8">
    <location>
        <begin position="364"/>
        <end position="375"/>
    </location>
</feature>
<evidence type="ECO:0000256" key="7">
    <source>
        <dbReference type="PROSITE-ProRule" id="PRU00810"/>
    </source>
</evidence>
<dbReference type="InterPro" id="IPR036600">
    <property type="entry name" value="PAH_sf"/>
</dbReference>
<dbReference type="STRING" id="1849047.A0A3D8RGK9"/>
<dbReference type="GO" id="GO:0000122">
    <property type="term" value="P:negative regulation of transcription by RNA polymerase II"/>
    <property type="evidence" value="ECO:0007669"/>
    <property type="project" value="TreeGrafter"/>
</dbReference>
<evidence type="ECO:0000313" key="11">
    <source>
        <dbReference type="Proteomes" id="UP000256645"/>
    </source>
</evidence>
<protein>
    <recommendedName>
        <fullName evidence="9">Histone deacetylase interacting domain-containing protein</fullName>
    </recommendedName>
</protein>
<feature type="region of interest" description="Disordered" evidence="8">
    <location>
        <begin position="1"/>
        <end position="138"/>
    </location>
</feature>
<dbReference type="Gene3D" id="1.20.1160.11">
    <property type="entry name" value="Paired amphipathic helix"/>
    <property type="match status" value="3"/>
</dbReference>
<feature type="compositionally biased region" description="Polar residues" evidence="8">
    <location>
        <begin position="342"/>
        <end position="363"/>
    </location>
</feature>
<dbReference type="Pfam" id="PF02671">
    <property type="entry name" value="PAH"/>
    <property type="match status" value="3"/>
</dbReference>
<dbReference type="Proteomes" id="UP000256645">
    <property type="component" value="Unassembled WGS sequence"/>
</dbReference>
<reference evidence="10 11" key="1">
    <citation type="journal article" date="2018" name="IMA Fungus">
        <title>IMA Genome-F 9: Draft genome sequence of Annulohypoxylon stygium, Aspergillus mulundensis, Berkeleyomyces basicola (syn. Thielaviopsis basicola), Ceratocystis smalleyi, two Cercospora beticola strains, Coleophoma cylindrospora, Fusarium fracticaudum, Phialophora cf. hyalina, and Morchella septimelata.</title>
        <authorList>
            <person name="Wingfield B.D."/>
            <person name="Bills G.F."/>
            <person name="Dong Y."/>
            <person name="Huang W."/>
            <person name="Nel W.J."/>
            <person name="Swalarsk-Parry B.S."/>
            <person name="Vaghefi N."/>
            <person name="Wilken P.M."/>
            <person name="An Z."/>
            <person name="de Beer Z.W."/>
            <person name="De Vos L."/>
            <person name="Chen L."/>
            <person name="Duong T.A."/>
            <person name="Gao Y."/>
            <person name="Hammerbacher A."/>
            <person name="Kikkert J.R."/>
            <person name="Li Y."/>
            <person name="Li H."/>
            <person name="Li K."/>
            <person name="Li Q."/>
            <person name="Liu X."/>
            <person name="Ma X."/>
            <person name="Naidoo K."/>
            <person name="Pethybridge S.J."/>
            <person name="Sun J."/>
            <person name="Steenkamp E.T."/>
            <person name="van der Nest M.A."/>
            <person name="van Wyk S."/>
            <person name="Wingfield M.J."/>
            <person name="Xiong C."/>
            <person name="Yue Q."/>
            <person name="Zhang X."/>
        </authorList>
    </citation>
    <scope>NUCLEOTIDE SEQUENCE [LARGE SCALE GENOMIC DNA]</scope>
    <source>
        <strain evidence="10 11">BP6252</strain>
    </source>
</reference>
<gene>
    <name evidence="10" type="ORF">BP6252_07003</name>
</gene>
<dbReference type="PROSITE" id="PS51477">
    <property type="entry name" value="PAH"/>
    <property type="match status" value="3"/>
</dbReference>
<dbReference type="InterPro" id="IPR013194">
    <property type="entry name" value="HDAC_interact_dom"/>
</dbReference>
<dbReference type="FunFam" id="1.20.1160.11:FF:000003">
    <property type="entry name" value="Paired amphipathic helix SIN3-like protein"/>
    <property type="match status" value="1"/>
</dbReference>
<name>A0A3D8RGK9_9HELO</name>
<feature type="region of interest" description="Disordered" evidence="8">
    <location>
        <begin position="1109"/>
        <end position="1190"/>
    </location>
</feature>
<dbReference type="GO" id="GO:0010628">
    <property type="term" value="P:positive regulation of gene expression"/>
    <property type="evidence" value="ECO:0007669"/>
    <property type="project" value="UniProtKB-ARBA"/>
</dbReference>
<dbReference type="SMART" id="SM00761">
    <property type="entry name" value="HDAC_interact"/>
    <property type="match status" value="1"/>
</dbReference>
<dbReference type="GO" id="GO:0033698">
    <property type="term" value="C:Rpd3L complex"/>
    <property type="evidence" value="ECO:0007669"/>
    <property type="project" value="UniProtKB-ARBA"/>
</dbReference>
<comment type="caution">
    <text evidence="10">The sequence shown here is derived from an EMBL/GenBank/DDBJ whole genome shotgun (WGS) entry which is preliminary data.</text>
</comment>
<feature type="compositionally biased region" description="Polar residues" evidence="8">
    <location>
        <begin position="321"/>
        <end position="330"/>
    </location>
</feature>
<feature type="compositionally biased region" description="Basic and acidic residues" evidence="8">
    <location>
        <begin position="1140"/>
        <end position="1153"/>
    </location>
</feature>